<gene>
    <name evidence="9" type="ORF">E5676_scaffold1804G00070</name>
    <name evidence="8" type="ORF">E6C27_scaffold135G00980</name>
</gene>
<feature type="transmembrane region" description="Helical" evidence="7">
    <location>
        <begin position="38"/>
        <end position="57"/>
    </location>
</feature>
<dbReference type="PANTHER" id="PTHR31645">
    <property type="entry name" value="OLIGOPEPTIDE TRANSPORTER YGL114W-RELATED"/>
    <property type="match status" value="1"/>
</dbReference>
<keyword evidence="5 7" id="KW-1133">Transmembrane helix</keyword>
<dbReference type="PANTHER" id="PTHR31645:SF20">
    <property type="entry name" value="METAL-NICOTIANAMINE TRANSPORTER YSL7"/>
    <property type="match status" value="1"/>
</dbReference>
<comment type="caution">
    <text evidence="9">The sequence shown here is derived from an EMBL/GenBank/DDBJ whole genome shotgun (WGS) entry which is preliminary data.</text>
</comment>
<evidence type="ECO:0000256" key="2">
    <source>
        <dbReference type="ARBA" id="ARBA00010276"/>
    </source>
</evidence>
<keyword evidence="4 7" id="KW-0812">Transmembrane</keyword>
<evidence type="ECO:0000256" key="3">
    <source>
        <dbReference type="ARBA" id="ARBA00022448"/>
    </source>
</evidence>
<evidence type="ECO:0000313" key="11">
    <source>
        <dbReference type="Proteomes" id="UP000321947"/>
    </source>
</evidence>
<name>A0A5D3D3J7_CUCMM</name>
<protein>
    <submittedName>
        <fullName evidence="8 9">Metal-nicotianamine transporter YSL7</fullName>
    </submittedName>
</protein>
<organism evidence="9 11">
    <name type="scientific">Cucumis melo var. makuwa</name>
    <name type="common">Oriental melon</name>
    <dbReference type="NCBI Taxonomy" id="1194695"/>
    <lineage>
        <taxon>Eukaryota</taxon>
        <taxon>Viridiplantae</taxon>
        <taxon>Streptophyta</taxon>
        <taxon>Embryophyta</taxon>
        <taxon>Tracheophyta</taxon>
        <taxon>Spermatophyta</taxon>
        <taxon>Magnoliopsida</taxon>
        <taxon>eudicotyledons</taxon>
        <taxon>Gunneridae</taxon>
        <taxon>Pentapetalae</taxon>
        <taxon>rosids</taxon>
        <taxon>fabids</taxon>
        <taxon>Cucurbitales</taxon>
        <taxon>Cucurbitaceae</taxon>
        <taxon>Benincaseae</taxon>
        <taxon>Cucumis</taxon>
    </lineage>
</organism>
<evidence type="ECO:0000313" key="10">
    <source>
        <dbReference type="Proteomes" id="UP000321393"/>
    </source>
</evidence>
<evidence type="ECO:0000256" key="5">
    <source>
        <dbReference type="ARBA" id="ARBA00022989"/>
    </source>
</evidence>
<sequence>MEKNPIKNENEGESINTKRIMVEEAFRNLEVPSWWNQITVRAILKCFILSVIFNFIICKLNLTTGVIPSLNIEDGPLGFVRRVTFRFWITMVLLNNTLITRQENTVIQTCVVASSGIAFSSGTTSYLKGTTPRLIPLSMRLFQGSHIPNVAAAFEMHLEGPVLLLLQIRGSLYFTGQSSVASATG</sequence>
<dbReference type="GO" id="GO:0016020">
    <property type="term" value="C:membrane"/>
    <property type="evidence" value="ECO:0007669"/>
    <property type="project" value="UniProtKB-SubCell"/>
</dbReference>
<evidence type="ECO:0000256" key="6">
    <source>
        <dbReference type="ARBA" id="ARBA00023136"/>
    </source>
</evidence>
<evidence type="ECO:0000256" key="1">
    <source>
        <dbReference type="ARBA" id="ARBA00004141"/>
    </source>
</evidence>
<proteinExistence type="inferred from homology"/>
<comment type="similarity">
    <text evidence="2">Belongs to the YSL (TC 2.A.67.2) family.</text>
</comment>
<dbReference type="Proteomes" id="UP000321393">
    <property type="component" value="Unassembled WGS sequence"/>
</dbReference>
<dbReference type="STRING" id="1194695.A0A5D3D3J7"/>
<dbReference type="EMBL" id="SSTE01009109">
    <property type="protein sequence ID" value="KAA0053722.1"/>
    <property type="molecule type" value="Genomic_DNA"/>
</dbReference>
<evidence type="ECO:0000256" key="7">
    <source>
        <dbReference type="SAM" id="Phobius"/>
    </source>
</evidence>
<keyword evidence="3" id="KW-0813">Transport</keyword>
<dbReference type="Pfam" id="PF03169">
    <property type="entry name" value="OPT"/>
    <property type="match status" value="1"/>
</dbReference>
<dbReference type="AlphaFoldDB" id="A0A5D3D3J7"/>
<keyword evidence="6 7" id="KW-0472">Membrane</keyword>
<accession>A0A5D3D3J7</accession>
<dbReference type="InterPro" id="IPR004813">
    <property type="entry name" value="OPT"/>
</dbReference>
<dbReference type="InterPro" id="IPR045035">
    <property type="entry name" value="YSL-like"/>
</dbReference>
<comment type="subcellular location">
    <subcellularLocation>
        <location evidence="1">Membrane</location>
        <topology evidence="1">Multi-pass membrane protein</topology>
    </subcellularLocation>
</comment>
<reference evidence="10 11" key="1">
    <citation type="submission" date="2019-08" db="EMBL/GenBank/DDBJ databases">
        <title>Draft genome sequences of two oriental melons (Cucumis melo L. var makuwa).</title>
        <authorList>
            <person name="Kwon S.-Y."/>
        </authorList>
    </citation>
    <scope>NUCLEOTIDE SEQUENCE [LARGE SCALE GENOMIC DNA]</scope>
    <source>
        <strain evidence="11">cv. Chang Bougi</strain>
        <strain evidence="10">cv. SW 3</strain>
        <tissue evidence="9">Leaf</tissue>
    </source>
</reference>
<dbReference type="GO" id="GO:0035673">
    <property type="term" value="F:oligopeptide transmembrane transporter activity"/>
    <property type="evidence" value="ECO:0007669"/>
    <property type="project" value="InterPro"/>
</dbReference>
<dbReference type="Proteomes" id="UP000321947">
    <property type="component" value="Unassembled WGS sequence"/>
</dbReference>
<dbReference type="OrthoDB" id="627262at2759"/>
<dbReference type="EMBL" id="SSTD01007964">
    <property type="protein sequence ID" value="TYK17736.1"/>
    <property type="molecule type" value="Genomic_DNA"/>
</dbReference>
<evidence type="ECO:0000313" key="9">
    <source>
        <dbReference type="EMBL" id="TYK17736.1"/>
    </source>
</evidence>
<evidence type="ECO:0000256" key="4">
    <source>
        <dbReference type="ARBA" id="ARBA00022692"/>
    </source>
</evidence>
<evidence type="ECO:0000313" key="8">
    <source>
        <dbReference type="EMBL" id="KAA0053722.1"/>
    </source>
</evidence>